<organism evidence="2 3">
    <name type="scientific">Streptomyces mauvecolor</name>
    <dbReference type="NCBI Taxonomy" id="58345"/>
    <lineage>
        <taxon>Bacteria</taxon>
        <taxon>Bacillati</taxon>
        <taxon>Actinomycetota</taxon>
        <taxon>Actinomycetes</taxon>
        <taxon>Kitasatosporales</taxon>
        <taxon>Streptomycetaceae</taxon>
        <taxon>Streptomyces</taxon>
    </lineage>
</organism>
<keyword evidence="3" id="KW-1185">Reference proteome</keyword>
<dbReference type="InterPro" id="IPR029058">
    <property type="entry name" value="AB_hydrolase_fold"/>
</dbReference>
<dbReference type="Proteomes" id="UP001595834">
    <property type="component" value="Unassembled WGS sequence"/>
</dbReference>
<evidence type="ECO:0000313" key="2">
    <source>
        <dbReference type="EMBL" id="MFC4959699.1"/>
    </source>
</evidence>
<sequence length="267" mass="28662">MSLTKRSVDVAGIPVGYYEDGPSAGAVPPIALVHGGTGHPETSFAGLLEAFTPDRPVLVPGYSGSDLTPLPEDGKVDVDLLADQVLGVIRASGKGPADLFGISTGAVVAAAAAARAPELVRRMVLLGGFLHYRHPWQRLLVRTWRKLAELDANAFAEYTLLHVLSDRFLDSMSPVERLRLRSGLAPTQGMVELVDFVSRVDITEHVTKIEAPTLVLGMTHDQLVPVRYAREFRAAIPGADYVELDSGHAAAIEVPEELLKTINAFLA</sequence>
<evidence type="ECO:0000259" key="1">
    <source>
        <dbReference type="Pfam" id="PF00561"/>
    </source>
</evidence>
<dbReference type="Gene3D" id="3.40.50.1820">
    <property type="entry name" value="alpha/beta hydrolase"/>
    <property type="match status" value="1"/>
</dbReference>
<dbReference type="EMBL" id="JBHSIZ010000033">
    <property type="protein sequence ID" value="MFC4959699.1"/>
    <property type="molecule type" value="Genomic_DNA"/>
</dbReference>
<feature type="domain" description="AB hydrolase-1" evidence="1">
    <location>
        <begin position="28"/>
        <end position="253"/>
    </location>
</feature>
<dbReference type="SUPFAM" id="SSF53474">
    <property type="entry name" value="alpha/beta-Hydrolases"/>
    <property type="match status" value="1"/>
</dbReference>
<evidence type="ECO:0000313" key="3">
    <source>
        <dbReference type="Proteomes" id="UP001595834"/>
    </source>
</evidence>
<dbReference type="PANTHER" id="PTHR43798:SF33">
    <property type="entry name" value="HYDROLASE, PUTATIVE (AFU_ORTHOLOGUE AFUA_2G14860)-RELATED"/>
    <property type="match status" value="1"/>
</dbReference>
<comment type="caution">
    <text evidence="2">The sequence shown here is derived from an EMBL/GenBank/DDBJ whole genome shotgun (WGS) entry which is preliminary data.</text>
</comment>
<name>A0ABV9UR67_9ACTN</name>
<reference evidence="3" key="1">
    <citation type="journal article" date="2019" name="Int. J. Syst. Evol. Microbiol.">
        <title>The Global Catalogue of Microorganisms (GCM) 10K type strain sequencing project: providing services to taxonomists for standard genome sequencing and annotation.</title>
        <authorList>
            <consortium name="The Broad Institute Genomics Platform"/>
            <consortium name="The Broad Institute Genome Sequencing Center for Infectious Disease"/>
            <person name="Wu L."/>
            <person name="Ma J."/>
        </authorList>
    </citation>
    <scope>NUCLEOTIDE SEQUENCE [LARGE SCALE GENOMIC DNA]</scope>
    <source>
        <strain evidence="3">CCM 7224</strain>
    </source>
</reference>
<dbReference type="RefSeq" id="WP_344380882.1">
    <property type="nucleotide sequence ID" value="NZ_BAAASQ010000057.1"/>
</dbReference>
<gene>
    <name evidence="2" type="ORF">ACFPFX_25745</name>
</gene>
<dbReference type="InterPro" id="IPR050266">
    <property type="entry name" value="AB_hydrolase_sf"/>
</dbReference>
<dbReference type="InterPro" id="IPR000073">
    <property type="entry name" value="AB_hydrolase_1"/>
</dbReference>
<keyword evidence="2" id="KW-0378">Hydrolase</keyword>
<dbReference type="GO" id="GO:0016787">
    <property type="term" value="F:hydrolase activity"/>
    <property type="evidence" value="ECO:0007669"/>
    <property type="project" value="UniProtKB-KW"/>
</dbReference>
<accession>A0ABV9UR67</accession>
<dbReference type="PANTHER" id="PTHR43798">
    <property type="entry name" value="MONOACYLGLYCEROL LIPASE"/>
    <property type="match status" value="1"/>
</dbReference>
<dbReference type="Pfam" id="PF00561">
    <property type="entry name" value="Abhydrolase_1"/>
    <property type="match status" value="1"/>
</dbReference>
<proteinExistence type="predicted"/>
<protein>
    <submittedName>
        <fullName evidence="2">Alpha/beta fold hydrolase</fullName>
    </submittedName>
</protein>